<dbReference type="KEGG" id="sus:Acid_3001"/>
<proteinExistence type="predicted"/>
<reference evidence="1" key="1">
    <citation type="submission" date="2006-10" db="EMBL/GenBank/DDBJ databases">
        <title>Complete sequence of Solibacter usitatus Ellin6076.</title>
        <authorList>
            <consortium name="US DOE Joint Genome Institute"/>
            <person name="Copeland A."/>
            <person name="Lucas S."/>
            <person name="Lapidus A."/>
            <person name="Barry K."/>
            <person name="Detter J.C."/>
            <person name="Glavina del Rio T."/>
            <person name="Hammon N."/>
            <person name="Israni S."/>
            <person name="Dalin E."/>
            <person name="Tice H."/>
            <person name="Pitluck S."/>
            <person name="Thompson L.S."/>
            <person name="Brettin T."/>
            <person name="Bruce D."/>
            <person name="Han C."/>
            <person name="Tapia R."/>
            <person name="Gilna P."/>
            <person name="Schmutz J."/>
            <person name="Larimer F."/>
            <person name="Land M."/>
            <person name="Hauser L."/>
            <person name="Kyrpides N."/>
            <person name="Mikhailova N."/>
            <person name="Janssen P.H."/>
            <person name="Kuske C.R."/>
            <person name="Richardson P."/>
        </authorList>
    </citation>
    <scope>NUCLEOTIDE SEQUENCE</scope>
    <source>
        <strain evidence="1">Ellin6076</strain>
    </source>
</reference>
<gene>
    <name evidence="1" type="ordered locus">Acid_3001</name>
</gene>
<dbReference type="InParanoid" id="Q022W6"/>
<dbReference type="HOGENOM" id="CLU_2540804_0_0_0"/>
<accession>Q022W6</accession>
<sequence>MPTPALISPWFSRCRLARSKVPVVELLRESGLGRALRTVLDTCGSLSLPPLLATWAHFLHSGQVCRTGQAVQLFHLYSGTDGR</sequence>
<protein>
    <submittedName>
        <fullName evidence="1">Uncharacterized protein</fullName>
    </submittedName>
</protein>
<organism evidence="1">
    <name type="scientific">Solibacter usitatus (strain Ellin6076)</name>
    <dbReference type="NCBI Taxonomy" id="234267"/>
    <lineage>
        <taxon>Bacteria</taxon>
        <taxon>Pseudomonadati</taxon>
        <taxon>Acidobacteriota</taxon>
        <taxon>Terriglobia</taxon>
        <taxon>Bryobacterales</taxon>
        <taxon>Solibacteraceae</taxon>
        <taxon>Candidatus Solibacter</taxon>
    </lineage>
</organism>
<evidence type="ECO:0000313" key="1">
    <source>
        <dbReference type="EMBL" id="ABJ83984.1"/>
    </source>
</evidence>
<dbReference type="AlphaFoldDB" id="Q022W6"/>
<dbReference type="EMBL" id="CP000473">
    <property type="protein sequence ID" value="ABJ83984.1"/>
    <property type="molecule type" value="Genomic_DNA"/>
</dbReference>
<dbReference type="STRING" id="234267.Acid_3001"/>
<name>Q022W6_SOLUE</name>